<accession>S3C6P5</accession>
<organism evidence="2 3">
    <name type="scientific">Ophiostoma piceae (strain UAMH 11346)</name>
    <name type="common">Sap stain fungus</name>
    <dbReference type="NCBI Taxonomy" id="1262450"/>
    <lineage>
        <taxon>Eukaryota</taxon>
        <taxon>Fungi</taxon>
        <taxon>Dikarya</taxon>
        <taxon>Ascomycota</taxon>
        <taxon>Pezizomycotina</taxon>
        <taxon>Sordariomycetes</taxon>
        <taxon>Sordariomycetidae</taxon>
        <taxon>Ophiostomatales</taxon>
        <taxon>Ophiostomataceae</taxon>
        <taxon>Ophiostoma</taxon>
    </lineage>
</organism>
<feature type="compositionally biased region" description="Pro residues" evidence="1">
    <location>
        <begin position="85"/>
        <end position="96"/>
    </location>
</feature>
<dbReference type="OrthoDB" id="5419162at2759"/>
<reference evidence="2 3" key="1">
    <citation type="journal article" date="2013" name="BMC Genomics">
        <title>The genome and transcriptome of the pine saprophyte Ophiostoma piceae, and a comparison with the bark beetle-associated pine pathogen Grosmannia clavigera.</title>
        <authorList>
            <person name="Haridas S."/>
            <person name="Wang Y."/>
            <person name="Lim L."/>
            <person name="Massoumi Alamouti S."/>
            <person name="Jackman S."/>
            <person name="Docking R."/>
            <person name="Robertson G."/>
            <person name="Birol I."/>
            <person name="Bohlmann J."/>
            <person name="Breuil C."/>
        </authorList>
    </citation>
    <scope>NUCLEOTIDE SEQUENCE [LARGE SCALE GENOMIC DNA]</scope>
    <source>
        <strain evidence="2 3">UAMH 11346</strain>
    </source>
</reference>
<feature type="region of interest" description="Disordered" evidence="1">
    <location>
        <begin position="231"/>
        <end position="350"/>
    </location>
</feature>
<keyword evidence="3" id="KW-1185">Reference proteome</keyword>
<feature type="compositionally biased region" description="Acidic residues" evidence="1">
    <location>
        <begin position="116"/>
        <end position="126"/>
    </location>
</feature>
<dbReference type="EMBL" id="KE148150">
    <property type="protein sequence ID" value="EPE07566.1"/>
    <property type="molecule type" value="Genomic_DNA"/>
</dbReference>
<protein>
    <submittedName>
        <fullName evidence="2">Uncharacterized protein</fullName>
    </submittedName>
</protein>
<name>S3C6P5_OPHP1</name>
<dbReference type="Proteomes" id="UP000016923">
    <property type="component" value="Unassembled WGS sequence"/>
</dbReference>
<feature type="compositionally biased region" description="Basic and acidic residues" evidence="1">
    <location>
        <begin position="300"/>
        <end position="316"/>
    </location>
</feature>
<dbReference type="OMA" id="DPTKPWY"/>
<feature type="compositionally biased region" description="Acidic residues" evidence="1">
    <location>
        <begin position="236"/>
        <end position="251"/>
    </location>
</feature>
<dbReference type="AlphaFoldDB" id="S3C6P5"/>
<gene>
    <name evidence="2" type="ORF">F503_00288</name>
</gene>
<dbReference type="eggNOG" id="ENOG502TED9">
    <property type="taxonomic scope" value="Eukaryota"/>
</dbReference>
<feature type="compositionally biased region" description="Pro residues" evidence="1">
    <location>
        <begin position="59"/>
        <end position="68"/>
    </location>
</feature>
<feature type="compositionally biased region" description="Gly residues" evidence="1">
    <location>
        <begin position="323"/>
        <end position="341"/>
    </location>
</feature>
<evidence type="ECO:0000313" key="3">
    <source>
        <dbReference type="Proteomes" id="UP000016923"/>
    </source>
</evidence>
<sequence length="350" mass="36737">MADPETEPDVDVDELDSAAIAAAMGFSSFGSQAHPNKKRRFNPLADAVIDSPWDNRPPAARPGPPRPPTTSANSVPVRATRAPMSLPPPATLPPRPTSSLPLHPPEISTSANADEIALDDDGDDEPGPQYIDTSRPIGEVRDHGLEGGVGEPQEGEDDATFHARMQAVVAAGNAKYGVTETATASRPDPQQLDGSVLSTGQLGHRHHLAEGGRLKDRHGFRADLVPGAAVVGSGDAFDEDAPAAADGEVDTDPTAAGLSQFGTGTDGNAGQPPQQGGHGQRDWWTGYYDPSSNENPWSRLESKLELPPRKGSWLEHGHHKGQLGNGGGGGRGGYRGRGGAQNRGRSPRRY</sequence>
<evidence type="ECO:0000313" key="2">
    <source>
        <dbReference type="EMBL" id="EPE07566.1"/>
    </source>
</evidence>
<evidence type="ECO:0000256" key="1">
    <source>
        <dbReference type="SAM" id="MobiDB-lite"/>
    </source>
</evidence>
<dbReference type="HOGENOM" id="CLU_847525_0_0_1"/>
<feature type="region of interest" description="Disordered" evidence="1">
    <location>
        <begin position="28"/>
        <end position="162"/>
    </location>
</feature>
<dbReference type="VEuPathDB" id="FungiDB:F503_00288"/>
<proteinExistence type="predicted"/>